<evidence type="ECO:0000313" key="1">
    <source>
        <dbReference type="EMBL" id="OQV25935.1"/>
    </source>
</evidence>
<reference evidence="2" key="1">
    <citation type="submission" date="2017-01" db="EMBL/GenBank/DDBJ databases">
        <title>Comparative genomics of anhydrobiosis in the tardigrade Hypsibius dujardini.</title>
        <authorList>
            <person name="Yoshida Y."/>
            <person name="Koutsovoulos G."/>
            <person name="Laetsch D."/>
            <person name="Stevens L."/>
            <person name="Kumar S."/>
            <person name="Horikawa D."/>
            <person name="Ishino K."/>
            <person name="Komine S."/>
            <person name="Tomita M."/>
            <person name="Blaxter M."/>
            <person name="Arakawa K."/>
        </authorList>
    </citation>
    <scope>NUCLEOTIDE SEQUENCE [LARGE SCALE GENOMIC DNA]</scope>
    <source>
        <strain evidence="2">Z151</strain>
    </source>
</reference>
<protein>
    <submittedName>
        <fullName evidence="1">Uncharacterized protein</fullName>
    </submittedName>
</protein>
<sequence length="70" mass="7969">MLLCILSGVSSHVIIGQFLSSNIGGFYQHSRLLVGKKEKILKPRRGDHFISTNNSSPIYLHFLFHLFINQ</sequence>
<gene>
    <name evidence="1" type="ORF">BV898_00077</name>
</gene>
<dbReference type="AlphaFoldDB" id="A0A1W0XES5"/>
<organism evidence="1 2">
    <name type="scientific">Hypsibius exemplaris</name>
    <name type="common">Freshwater tardigrade</name>
    <dbReference type="NCBI Taxonomy" id="2072580"/>
    <lineage>
        <taxon>Eukaryota</taxon>
        <taxon>Metazoa</taxon>
        <taxon>Ecdysozoa</taxon>
        <taxon>Tardigrada</taxon>
        <taxon>Eutardigrada</taxon>
        <taxon>Parachela</taxon>
        <taxon>Hypsibioidea</taxon>
        <taxon>Hypsibiidae</taxon>
        <taxon>Hypsibius</taxon>
    </lineage>
</organism>
<accession>A0A1W0XES5</accession>
<proteinExistence type="predicted"/>
<comment type="caution">
    <text evidence="1">The sequence shown here is derived from an EMBL/GenBank/DDBJ whole genome shotgun (WGS) entry which is preliminary data.</text>
</comment>
<dbReference type="EMBL" id="MTYJ01000001">
    <property type="protein sequence ID" value="OQV25935.1"/>
    <property type="molecule type" value="Genomic_DNA"/>
</dbReference>
<name>A0A1W0XES5_HYPEX</name>
<evidence type="ECO:0000313" key="2">
    <source>
        <dbReference type="Proteomes" id="UP000192578"/>
    </source>
</evidence>
<dbReference type="Proteomes" id="UP000192578">
    <property type="component" value="Unassembled WGS sequence"/>
</dbReference>
<keyword evidence="2" id="KW-1185">Reference proteome</keyword>